<gene>
    <name evidence="1" type="ORF">DERP_000041</name>
</gene>
<accession>A0ABQ8IZE5</accession>
<evidence type="ECO:0000313" key="2">
    <source>
        <dbReference type="Proteomes" id="UP000887458"/>
    </source>
</evidence>
<keyword evidence="2" id="KW-1185">Reference proteome</keyword>
<proteinExistence type="predicted"/>
<reference evidence="1 2" key="2">
    <citation type="journal article" date="2022" name="Mol. Biol. Evol.">
        <title>Comparative Genomics Reveals Insights into the Divergent Evolution of Astigmatic Mites and Household Pest Adaptations.</title>
        <authorList>
            <person name="Xiong Q."/>
            <person name="Wan A.T."/>
            <person name="Liu X."/>
            <person name="Fung C.S."/>
            <person name="Xiao X."/>
            <person name="Malainual N."/>
            <person name="Hou J."/>
            <person name="Wang L."/>
            <person name="Wang M."/>
            <person name="Yang K.Y."/>
            <person name="Cui Y."/>
            <person name="Leung E.L."/>
            <person name="Nong W."/>
            <person name="Shin S.K."/>
            <person name="Au S.W."/>
            <person name="Jeong K.Y."/>
            <person name="Chew F.T."/>
            <person name="Hui J.H."/>
            <person name="Leung T.F."/>
            <person name="Tungtrongchitr A."/>
            <person name="Zhong N."/>
            <person name="Liu Z."/>
            <person name="Tsui S.K."/>
        </authorList>
    </citation>
    <scope>NUCLEOTIDE SEQUENCE [LARGE SCALE GENOMIC DNA]</scope>
    <source>
        <strain evidence="1">Derp</strain>
    </source>
</reference>
<reference evidence="1 2" key="1">
    <citation type="journal article" date="2018" name="J. Allergy Clin. Immunol.">
        <title>High-quality assembly of Dermatophagoides pteronyssinus genome and transcriptome reveals a wide range of novel allergens.</title>
        <authorList>
            <person name="Liu X.Y."/>
            <person name="Yang K.Y."/>
            <person name="Wang M.Q."/>
            <person name="Kwok J.S."/>
            <person name="Zeng X."/>
            <person name="Yang Z."/>
            <person name="Xiao X.J."/>
            <person name="Lau C.P."/>
            <person name="Li Y."/>
            <person name="Huang Z.M."/>
            <person name="Ba J.G."/>
            <person name="Yim A.K."/>
            <person name="Ouyang C.Y."/>
            <person name="Ngai S.M."/>
            <person name="Chan T.F."/>
            <person name="Leung E.L."/>
            <person name="Liu L."/>
            <person name="Liu Z.G."/>
            <person name="Tsui S.K."/>
        </authorList>
    </citation>
    <scope>NUCLEOTIDE SEQUENCE [LARGE SCALE GENOMIC DNA]</scope>
    <source>
        <strain evidence="1">Derp</strain>
    </source>
</reference>
<evidence type="ECO:0000313" key="1">
    <source>
        <dbReference type="EMBL" id="KAH9415556.1"/>
    </source>
</evidence>
<dbReference type="Proteomes" id="UP000887458">
    <property type="component" value="Unassembled WGS sequence"/>
</dbReference>
<comment type="caution">
    <text evidence="1">The sequence shown here is derived from an EMBL/GenBank/DDBJ whole genome shotgun (WGS) entry which is preliminary data.</text>
</comment>
<dbReference type="EMBL" id="NJHN03000095">
    <property type="protein sequence ID" value="KAH9415556.1"/>
    <property type="molecule type" value="Genomic_DNA"/>
</dbReference>
<sequence>MIGEKLTIGLKMTMMTNPKKKRFVWSTNRILPPLFFLDDRYSTHRNLDYGDAVDDDNDNISTYTIYETQFFLKKRREKR</sequence>
<organism evidence="1 2">
    <name type="scientific">Dermatophagoides pteronyssinus</name>
    <name type="common">European house dust mite</name>
    <dbReference type="NCBI Taxonomy" id="6956"/>
    <lineage>
        <taxon>Eukaryota</taxon>
        <taxon>Metazoa</taxon>
        <taxon>Ecdysozoa</taxon>
        <taxon>Arthropoda</taxon>
        <taxon>Chelicerata</taxon>
        <taxon>Arachnida</taxon>
        <taxon>Acari</taxon>
        <taxon>Acariformes</taxon>
        <taxon>Sarcoptiformes</taxon>
        <taxon>Astigmata</taxon>
        <taxon>Psoroptidia</taxon>
        <taxon>Analgoidea</taxon>
        <taxon>Pyroglyphidae</taxon>
        <taxon>Dermatophagoidinae</taxon>
        <taxon>Dermatophagoides</taxon>
    </lineage>
</organism>
<protein>
    <submittedName>
        <fullName evidence="1">Uncharacterized protein</fullName>
    </submittedName>
</protein>
<name>A0ABQ8IZE5_DERPT</name>